<dbReference type="Pfam" id="PF01663">
    <property type="entry name" value="Phosphodiest"/>
    <property type="match status" value="1"/>
</dbReference>
<dbReference type="InterPro" id="IPR017850">
    <property type="entry name" value="Alkaline_phosphatase_core_sf"/>
</dbReference>
<sequence>MDGMTIVLGWDALDYELVETFGLTETFGPYCSQLETFDNPHLGEPHTYEVWPSIITGVPPEEHGIHVESKNGVDWKNPAVAAVSRTAKGIVPRRIRAKFGRRLQNQGMQFDFKSADYYDSQGISTVFDGRTARPVAIPNYRVPADDELGIVFDRGAHLKKFLNIKDTGNGNTQPVPTASLSQLEERLATEALGKLGVVHSAIQREYDLIFVWLGFLDTIGHVAPVAAETDSGWQERAYRMAAKWTEEIKHSLQESDRLMCVSDHGLQEGEHTHAAFFGTTEKHLLDGAASVYDIRSVIEAVTTSNPTVDEPALRSEYAGTDGTQARTAEDVRSQLDNLGYL</sequence>
<evidence type="ECO:0000313" key="2">
    <source>
        <dbReference type="Proteomes" id="UP000282322"/>
    </source>
</evidence>
<comment type="caution">
    <text evidence="1">The sequence shown here is derived from an EMBL/GenBank/DDBJ whole genome shotgun (WGS) entry which is preliminary data.</text>
</comment>
<dbReference type="EMBL" id="RRCH01000012">
    <property type="protein sequence ID" value="RRJ31833.1"/>
    <property type="molecule type" value="Genomic_DNA"/>
</dbReference>
<dbReference type="RefSeq" id="WP_124954243.1">
    <property type="nucleotide sequence ID" value="NZ_RRCH01000012.1"/>
</dbReference>
<name>A0A3P3RHA0_9EURY</name>
<dbReference type="SUPFAM" id="SSF53649">
    <property type="entry name" value="Alkaline phosphatase-like"/>
    <property type="match status" value="1"/>
</dbReference>
<dbReference type="InterPro" id="IPR002591">
    <property type="entry name" value="Phosphodiest/P_Trfase"/>
</dbReference>
<keyword evidence="2" id="KW-1185">Reference proteome</keyword>
<dbReference type="OrthoDB" id="330975at2157"/>
<proteinExistence type="predicted"/>
<protein>
    <submittedName>
        <fullName evidence="1">Nucleotide pyrophosphatase</fullName>
    </submittedName>
</protein>
<dbReference type="Proteomes" id="UP000282322">
    <property type="component" value="Unassembled WGS sequence"/>
</dbReference>
<gene>
    <name evidence="1" type="ORF">EIK79_06095</name>
</gene>
<dbReference type="AlphaFoldDB" id="A0A3P3RHA0"/>
<evidence type="ECO:0000313" key="1">
    <source>
        <dbReference type="EMBL" id="RRJ31833.1"/>
    </source>
</evidence>
<organism evidence="1 2">
    <name type="scientific">Halocatena pleomorpha</name>
    <dbReference type="NCBI Taxonomy" id="1785090"/>
    <lineage>
        <taxon>Archaea</taxon>
        <taxon>Methanobacteriati</taxon>
        <taxon>Methanobacteriota</taxon>
        <taxon>Stenosarchaea group</taxon>
        <taxon>Halobacteria</taxon>
        <taxon>Halobacteriales</taxon>
        <taxon>Natronomonadaceae</taxon>
        <taxon>Halocatena</taxon>
    </lineage>
</organism>
<accession>A0A3P3RHA0</accession>
<dbReference type="Gene3D" id="3.40.720.10">
    <property type="entry name" value="Alkaline Phosphatase, subunit A"/>
    <property type="match status" value="1"/>
</dbReference>
<reference evidence="1 2" key="1">
    <citation type="submission" date="2018-11" db="EMBL/GenBank/DDBJ databases">
        <title>Taxonoimc description of Halomarina strain SPP-AMP-1.</title>
        <authorList>
            <person name="Pal Y."/>
            <person name="Srinivasana K."/>
            <person name="Verma A."/>
            <person name="Kumar P."/>
        </authorList>
    </citation>
    <scope>NUCLEOTIDE SEQUENCE [LARGE SCALE GENOMIC DNA]</scope>
    <source>
        <strain evidence="1 2">SPP-AMP-1</strain>
    </source>
</reference>